<organism evidence="2 3">
    <name type="scientific">Actinoallomurus vinaceus</name>
    <dbReference type="NCBI Taxonomy" id="1080074"/>
    <lineage>
        <taxon>Bacteria</taxon>
        <taxon>Bacillati</taxon>
        <taxon>Actinomycetota</taxon>
        <taxon>Actinomycetes</taxon>
        <taxon>Streptosporangiales</taxon>
        <taxon>Thermomonosporaceae</taxon>
        <taxon>Actinoallomurus</taxon>
    </lineage>
</organism>
<keyword evidence="3" id="KW-1185">Reference proteome</keyword>
<evidence type="ECO:0000313" key="3">
    <source>
        <dbReference type="Proteomes" id="UP001501442"/>
    </source>
</evidence>
<proteinExistence type="predicted"/>
<dbReference type="EMBL" id="BAABHK010000006">
    <property type="protein sequence ID" value="GAA4628827.1"/>
    <property type="molecule type" value="Genomic_DNA"/>
</dbReference>
<keyword evidence="1" id="KW-0812">Transmembrane</keyword>
<accession>A0ABP8UFM2</accession>
<gene>
    <name evidence="2" type="ORF">GCM10023196_046820</name>
</gene>
<feature type="transmembrane region" description="Helical" evidence="1">
    <location>
        <begin position="12"/>
        <end position="43"/>
    </location>
</feature>
<feature type="transmembrane region" description="Helical" evidence="1">
    <location>
        <begin position="83"/>
        <end position="103"/>
    </location>
</feature>
<evidence type="ECO:0000256" key="1">
    <source>
        <dbReference type="SAM" id="Phobius"/>
    </source>
</evidence>
<feature type="transmembrane region" description="Helical" evidence="1">
    <location>
        <begin position="50"/>
        <end position="71"/>
    </location>
</feature>
<dbReference type="PROSITE" id="PS51257">
    <property type="entry name" value="PROKAR_LIPOPROTEIN"/>
    <property type="match status" value="1"/>
</dbReference>
<protein>
    <submittedName>
        <fullName evidence="2">Uncharacterized protein</fullName>
    </submittedName>
</protein>
<keyword evidence="1" id="KW-1133">Transmembrane helix</keyword>
<sequence length="136" mass="14132">MTRSDLSAWSLAGGSACVFALAVVLAGLPWPAAFAAVAVAVAAWAWRSRIIVGAAIGAIAWMCVTGFDVHRFGHIGIAGGDDIARAAVLVLAGIMAALVHAVIDAVGRYRRADPVWVDFHATESGLEPADRREPTV</sequence>
<evidence type="ECO:0000313" key="2">
    <source>
        <dbReference type="EMBL" id="GAA4628827.1"/>
    </source>
</evidence>
<dbReference type="RefSeq" id="WP_345433082.1">
    <property type="nucleotide sequence ID" value="NZ_BAABHK010000006.1"/>
</dbReference>
<comment type="caution">
    <text evidence="2">The sequence shown here is derived from an EMBL/GenBank/DDBJ whole genome shotgun (WGS) entry which is preliminary data.</text>
</comment>
<reference evidence="3" key="1">
    <citation type="journal article" date="2019" name="Int. J. Syst. Evol. Microbiol.">
        <title>The Global Catalogue of Microorganisms (GCM) 10K type strain sequencing project: providing services to taxonomists for standard genome sequencing and annotation.</title>
        <authorList>
            <consortium name="The Broad Institute Genomics Platform"/>
            <consortium name="The Broad Institute Genome Sequencing Center for Infectious Disease"/>
            <person name="Wu L."/>
            <person name="Ma J."/>
        </authorList>
    </citation>
    <scope>NUCLEOTIDE SEQUENCE [LARGE SCALE GENOMIC DNA]</scope>
    <source>
        <strain evidence="3">JCM 17939</strain>
    </source>
</reference>
<name>A0ABP8UFM2_9ACTN</name>
<dbReference type="Proteomes" id="UP001501442">
    <property type="component" value="Unassembled WGS sequence"/>
</dbReference>
<keyword evidence="1" id="KW-0472">Membrane</keyword>